<feature type="region of interest" description="Disordered" evidence="1">
    <location>
        <begin position="1"/>
        <end position="28"/>
    </location>
</feature>
<dbReference type="EMBL" id="SDEE01000033">
    <property type="protein sequence ID" value="RXW23771.1"/>
    <property type="molecule type" value="Genomic_DNA"/>
</dbReference>
<sequence>MEPTTSHANTIQNASSGDQQAANNDQNSRPFVQIFEIGLFKFIPEPEESRERHRQRPAPWHWYPSIRTPWVPAGPMAQYCFRKPKIGRRLYDAEEPEPRKRLRLL</sequence>
<evidence type="ECO:0000313" key="3">
    <source>
        <dbReference type="Proteomes" id="UP000290288"/>
    </source>
</evidence>
<comment type="caution">
    <text evidence="2">The sequence shown here is derived from an EMBL/GenBank/DDBJ whole genome shotgun (WGS) entry which is preliminary data.</text>
</comment>
<keyword evidence="3" id="KW-1185">Reference proteome</keyword>
<reference evidence="2 3" key="1">
    <citation type="submission" date="2019-01" db="EMBL/GenBank/DDBJ databases">
        <title>Draft genome sequence of Psathyrella aberdarensis IHI B618.</title>
        <authorList>
            <person name="Buettner E."/>
            <person name="Kellner H."/>
        </authorList>
    </citation>
    <scope>NUCLEOTIDE SEQUENCE [LARGE SCALE GENOMIC DNA]</scope>
    <source>
        <strain evidence="2 3">IHI B618</strain>
    </source>
</reference>
<proteinExistence type="predicted"/>
<organism evidence="2 3">
    <name type="scientific">Candolleomyces aberdarensis</name>
    <dbReference type="NCBI Taxonomy" id="2316362"/>
    <lineage>
        <taxon>Eukaryota</taxon>
        <taxon>Fungi</taxon>
        <taxon>Dikarya</taxon>
        <taxon>Basidiomycota</taxon>
        <taxon>Agaricomycotina</taxon>
        <taxon>Agaricomycetes</taxon>
        <taxon>Agaricomycetidae</taxon>
        <taxon>Agaricales</taxon>
        <taxon>Agaricineae</taxon>
        <taxon>Psathyrellaceae</taxon>
        <taxon>Candolleomyces</taxon>
    </lineage>
</organism>
<gene>
    <name evidence="2" type="ORF">EST38_g2093</name>
</gene>
<dbReference type="Proteomes" id="UP000290288">
    <property type="component" value="Unassembled WGS sequence"/>
</dbReference>
<name>A0A4Q2DVJ1_9AGAR</name>
<evidence type="ECO:0000313" key="2">
    <source>
        <dbReference type="EMBL" id="RXW23771.1"/>
    </source>
</evidence>
<protein>
    <submittedName>
        <fullName evidence="2">Uncharacterized protein</fullName>
    </submittedName>
</protein>
<evidence type="ECO:0000256" key="1">
    <source>
        <dbReference type="SAM" id="MobiDB-lite"/>
    </source>
</evidence>
<accession>A0A4Q2DVJ1</accession>
<dbReference type="AlphaFoldDB" id="A0A4Q2DVJ1"/>